<keyword evidence="3" id="KW-0647">Proteasome</keyword>
<name>A0A1H9QTF5_9ACTN</name>
<evidence type="ECO:0000313" key="3">
    <source>
        <dbReference type="EMBL" id="SER63746.1"/>
    </source>
</evidence>
<organism evidence="3 4">
    <name type="scientific">Propionibacterium cyclohexanicum</name>
    <dbReference type="NCBI Taxonomy" id="64702"/>
    <lineage>
        <taxon>Bacteria</taxon>
        <taxon>Bacillati</taxon>
        <taxon>Actinomycetota</taxon>
        <taxon>Actinomycetes</taxon>
        <taxon>Propionibacteriales</taxon>
        <taxon>Propionibacteriaceae</taxon>
        <taxon>Propionibacterium</taxon>
    </lineage>
</organism>
<dbReference type="GO" id="GO:0000502">
    <property type="term" value="C:proteasome complex"/>
    <property type="evidence" value="ECO:0007669"/>
    <property type="project" value="UniProtKB-KW"/>
</dbReference>
<reference evidence="3 4" key="1">
    <citation type="submission" date="2016-10" db="EMBL/GenBank/DDBJ databases">
        <authorList>
            <person name="de Groot N.N."/>
        </authorList>
    </citation>
    <scope>NUCLEOTIDE SEQUENCE [LARGE SCALE GENOMIC DNA]</scope>
    <source>
        <strain evidence="3 4">DSM 16859</strain>
    </source>
</reference>
<dbReference type="PROSITE" id="PS52050">
    <property type="entry name" value="WYL"/>
    <property type="match status" value="1"/>
</dbReference>
<dbReference type="Pfam" id="PF25583">
    <property type="entry name" value="WCX"/>
    <property type="match status" value="1"/>
</dbReference>
<dbReference type="InterPro" id="IPR057727">
    <property type="entry name" value="WCX_dom"/>
</dbReference>
<dbReference type="Pfam" id="PF13280">
    <property type="entry name" value="WYL"/>
    <property type="match status" value="1"/>
</dbReference>
<dbReference type="Proteomes" id="UP000198815">
    <property type="component" value="Unassembled WGS sequence"/>
</dbReference>
<evidence type="ECO:0000313" key="4">
    <source>
        <dbReference type="Proteomes" id="UP000198815"/>
    </source>
</evidence>
<feature type="domain" description="WYL" evidence="1">
    <location>
        <begin position="155"/>
        <end position="216"/>
    </location>
</feature>
<keyword evidence="4" id="KW-1185">Reference proteome</keyword>
<dbReference type="EMBL" id="FOGZ01000004">
    <property type="protein sequence ID" value="SER63746.1"/>
    <property type="molecule type" value="Genomic_DNA"/>
</dbReference>
<dbReference type="PANTHER" id="PTHR34580:SF3">
    <property type="entry name" value="PROTEIN PAFB"/>
    <property type="match status" value="1"/>
</dbReference>
<protein>
    <submittedName>
        <fullName evidence="3">Proteasome accessory factor B</fullName>
    </submittedName>
</protein>
<dbReference type="InterPro" id="IPR051534">
    <property type="entry name" value="CBASS_pafABC_assoc_protein"/>
</dbReference>
<evidence type="ECO:0000259" key="1">
    <source>
        <dbReference type="Pfam" id="PF13280"/>
    </source>
</evidence>
<proteinExistence type="predicted"/>
<evidence type="ECO:0000259" key="2">
    <source>
        <dbReference type="Pfam" id="PF25583"/>
    </source>
</evidence>
<dbReference type="PANTHER" id="PTHR34580">
    <property type="match status" value="1"/>
</dbReference>
<dbReference type="InterPro" id="IPR026881">
    <property type="entry name" value="WYL_dom"/>
</dbReference>
<dbReference type="AlphaFoldDB" id="A0A1H9QTF5"/>
<dbReference type="STRING" id="64702.SAMN05443377_104114"/>
<feature type="domain" description="WCX" evidence="2">
    <location>
        <begin position="256"/>
        <end position="321"/>
    </location>
</feature>
<gene>
    <name evidence="3" type="ORF">SAMN05443377_104114</name>
</gene>
<sequence length="334" mass="36327">MAFAGSVAIVAPRTTERLLNLTIALLSAPHPLTKQRLRSVVIGYENLSDQAFNRQFERDKDELRAAGVPIEVDTQDLSLDGEQGYRIRRAAFELPAVRFDDEELSALGLAAGAWQQASVAGQAVAAITTLRAAGVEPDTERIEALAPHINADEPAFDVCWQATLQHREISFGYRHAGVRRVQPWSVRWRRGSWYLLGRDLDRDAPRVFKLGRMDEVPRVVGPANGYPAPSETELAACARGLEPGRPDACALIAVRGAKLPRIRRSGEEVACERHLPEGFRCYRVPFSSSMGFAAEIAAAGPDALVLEPLQLREQVIAQLEAVRSSGAGATGSGS</sequence>
<accession>A0A1H9QTF5</accession>